<feature type="non-terminal residue" evidence="2">
    <location>
        <position position="159"/>
    </location>
</feature>
<dbReference type="AlphaFoldDB" id="A0A392PD13"/>
<evidence type="ECO:0000313" key="3">
    <source>
        <dbReference type="Proteomes" id="UP000265520"/>
    </source>
</evidence>
<dbReference type="EMBL" id="LXQA010072317">
    <property type="protein sequence ID" value="MCI09350.1"/>
    <property type="molecule type" value="Genomic_DNA"/>
</dbReference>
<dbReference type="GO" id="GO:0016020">
    <property type="term" value="C:membrane"/>
    <property type="evidence" value="ECO:0007669"/>
    <property type="project" value="TreeGrafter"/>
</dbReference>
<dbReference type="Proteomes" id="UP000265520">
    <property type="component" value="Unassembled WGS sequence"/>
</dbReference>
<comment type="caution">
    <text evidence="2">The sequence shown here is derived from an EMBL/GenBank/DDBJ whole genome shotgun (WGS) entry which is preliminary data.</text>
</comment>
<dbReference type="InterPro" id="IPR000618">
    <property type="entry name" value="Insect_cuticle"/>
</dbReference>
<feature type="domain" description="Protein kinase" evidence="1">
    <location>
        <begin position="1"/>
        <end position="132"/>
    </location>
</feature>
<reference evidence="2 3" key="1">
    <citation type="journal article" date="2018" name="Front. Plant Sci.">
        <title>Red Clover (Trifolium pratense) and Zigzag Clover (T. medium) - A Picture of Genomic Similarities and Differences.</title>
        <authorList>
            <person name="Dluhosova J."/>
            <person name="Istvanek J."/>
            <person name="Nedelnik J."/>
            <person name="Repkova J."/>
        </authorList>
    </citation>
    <scope>NUCLEOTIDE SEQUENCE [LARGE SCALE GENOMIC DNA]</scope>
    <source>
        <strain evidence="3">cv. 10/8</strain>
        <tissue evidence="2">Leaf</tissue>
    </source>
</reference>
<dbReference type="Pfam" id="PF07714">
    <property type="entry name" value="PK_Tyr_Ser-Thr"/>
    <property type="match status" value="1"/>
</dbReference>
<dbReference type="InterPro" id="IPR051564">
    <property type="entry name" value="LRR_receptor-like_kinase"/>
</dbReference>
<keyword evidence="2" id="KW-0675">Receptor</keyword>
<dbReference type="PANTHER" id="PTHR48055">
    <property type="entry name" value="LEUCINE-RICH REPEAT RECEPTOR PROTEIN KINASE EMS1"/>
    <property type="match status" value="1"/>
</dbReference>
<name>A0A392PD13_9FABA</name>
<dbReference type="PROSITE" id="PS51155">
    <property type="entry name" value="CHIT_BIND_RR_2"/>
    <property type="match status" value="1"/>
</dbReference>
<dbReference type="PANTHER" id="PTHR48055:SF31">
    <property type="entry name" value="RECEPTOR-LIKE PROTEIN KINASE 2"/>
    <property type="match status" value="1"/>
</dbReference>
<dbReference type="InterPro" id="IPR011009">
    <property type="entry name" value="Kinase-like_dom_sf"/>
</dbReference>
<evidence type="ECO:0000313" key="2">
    <source>
        <dbReference type="EMBL" id="MCI09350.1"/>
    </source>
</evidence>
<keyword evidence="3" id="KW-1185">Reference proteome</keyword>
<accession>A0A392PD13</accession>
<evidence type="ECO:0000259" key="1">
    <source>
        <dbReference type="PROSITE" id="PS50011"/>
    </source>
</evidence>
<dbReference type="GO" id="GO:0005524">
    <property type="term" value="F:ATP binding"/>
    <property type="evidence" value="ECO:0007669"/>
    <property type="project" value="InterPro"/>
</dbReference>
<protein>
    <submittedName>
        <fullName evidence="2">Receptor-like protein kinase 2-like</fullName>
    </submittedName>
</protein>
<dbReference type="GO" id="GO:0004672">
    <property type="term" value="F:protein kinase activity"/>
    <property type="evidence" value="ECO:0007669"/>
    <property type="project" value="InterPro"/>
</dbReference>
<sequence length="159" mass="17384">GLAKLVDDGDVGRSSNTVAGSYGYIAPEYGYMMKITEKSDVYSYGVVLLEVLTGKQPIDPTIPDGLHVVDWVRQKRGLEVLDPTLLSRPESEIEEMIQALGIALLCVNSSPDERPTMRDIAAMLKEIKHEREEYAKFDVLLKGSPANDAKVLATSSNAS</sequence>
<proteinExistence type="predicted"/>
<feature type="non-terminal residue" evidence="2">
    <location>
        <position position="1"/>
    </location>
</feature>
<dbReference type="InterPro" id="IPR000719">
    <property type="entry name" value="Prot_kinase_dom"/>
</dbReference>
<keyword evidence="2" id="KW-0418">Kinase</keyword>
<keyword evidence="2" id="KW-0808">Transferase</keyword>
<dbReference type="SUPFAM" id="SSF56112">
    <property type="entry name" value="Protein kinase-like (PK-like)"/>
    <property type="match status" value="1"/>
</dbReference>
<dbReference type="Gene3D" id="1.10.510.10">
    <property type="entry name" value="Transferase(Phosphotransferase) domain 1"/>
    <property type="match status" value="1"/>
</dbReference>
<organism evidence="2 3">
    <name type="scientific">Trifolium medium</name>
    <dbReference type="NCBI Taxonomy" id="97028"/>
    <lineage>
        <taxon>Eukaryota</taxon>
        <taxon>Viridiplantae</taxon>
        <taxon>Streptophyta</taxon>
        <taxon>Embryophyta</taxon>
        <taxon>Tracheophyta</taxon>
        <taxon>Spermatophyta</taxon>
        <taxon>Magnoliopsida</taxon>
        <taxon>eudicotyledons</taxon>
        <taxon>Gunneridae</taxon>
        <taxon>Pentapetalae</taxon>
        <taxon>rosids</taxon>
        <taxon>fabids</taxon>
        <taxon>Fabales</taxon>
        <taxon>Fabaceae</taxon>
        <taxon>Papilionoideae</taxon>
        <taxon>50 kb inversion clade</taxon>
        <taxon>NPAAA clade</taxon>
        <taxon>Hologalegina</taxon>
        <taxon>IRL clade</taxon>
        <taxon>Trifolieae</taxon>
        <taxon>Trifolium</taxon>
    </lineage>
</organism>
<dbReference type="InterPro" id="IPR001245">
    <property type="entry name" value="Ser-Thr/Tyr_kinase_cat_dom"/>
</dbReference>
<dbReference type="PROSITE" id="PS50011">
    <property type="entry name" value="PROTEIN_KINASE_DOM"/>
    <property type="match status" value="1"/>
</dbReference>